<dbReference type="Proteomes" id="UP001138768">
    <property type="component" value="Unassembled WGS sequence"/>
</dbReference>
<dbReference type="AlphaFoldDB" id="A0A9X0WBG8"/>
<accession>A0A9X0WBG8</accession>
<sequence length="88" mass="9724">MAASLTRSYQDADAETWQQIALGEWITTAEANGDPDQLSVILTGSNTCWCLFLPAITARLGAGAARAQGQGIWIMVGERQQPWMYRHR</sequence>
<name>A0A9X0WBG8_9GAMM</name>
<comment type="caution">
    <text evidence="1">The sequence shown here is derived from an EMBL/GenBank/DDBJ whole genome shotgun (WGS) entry which is preliminary data.</text>
</comment>
<organism evidence="1 2">
    <name type="scientific">Lamprobacter modestohalophilus</name>
    <dbReference type="NCBI Taxonomy" id="1064514"/>
    <lineage>
        <taxon>Bacteria</taxon>
        <taxon>Pseudomonadati</taxon>
        <taxon>Pseudomonadota</taxon>
        <taxon>Gammaproteobacteria</taxon>
        <taxon>Chromatiales</taxon>
        <taxon>Chromatiaceae</taxon>
        <taxon>Lamprobacter</taxon>
    </lineage>
</organism>
<keyword evidence="2" id="KW-1185">Reference proteome</keyword>
<reference evidence="1 2" key="1">
    <citation type="journal article" date="2020" name="Microorganisms">
        <title>Osmotic Adaptation and Compatible Solute Biosynthesis of Phototrophic Bacteria as Revealed from Genome Analyses.</title>
        <authorList>
            <person name="Imhoff J.F."/>
            <person name="Rahn T."/>
            <person name="Kunzel S."/>
            <person name="Keller A."/>
            <person name="Neulinger S.C."/>
        </authorList>
    </citation>
    <scope>NUCLEOTIDE SEQUENCE [LARGE SCALE GENOMIC DNA]</scope>
    <source>
        <strain evidence="1 2">DSM 25653</strain>
    </source>
</reference>
<protein>
    <submittedName>
        <fullName evidence="1">Uncharacterized protein</fullName>
    </submittedName>
</protein>
<gene>
    <name evidence="1" type="ORF">CKO42_19670</name>
</gene>
<evidence type="ECO:0000313" key="1">
    <source>
        <dbReference type="EMBL" id="MBK1620607.1"/>
    </source>
</evidence>
<evidence type="ECO:0000313" key="2">
    <source>
        <dbReference type="Proteomes" id="UP001138768"/>
    </source>
</evidence>
<dbReference type="EMBL" id="NRRY01000043">
    <property type="protein sequence ID" value="MBK1620607.1"/>
    <property type="molecule type" value="Genomic_DNA"/>
</dbReference>
<proteinExistence type="predicted"/>